<dbReference type="PANTHER" id="PTHR47506:SF6">
    <property type="entry name" value="HTH-TYPE TRANSCRIPTIONAL REPRESSOR NEMR"/>
    <property type="match status" value="1"/>
</dbReference>
<evidence type="ECO:0000256" key="1">
    <source>
        <dbReference type="ARBA" id="ARBA00023015"/>
    </source>
</evidence>
<comment type="caution">
    <text evidence="6">The sequence shown here is derived from an EMBL/GenBank/DDBJ whole genome shotgun (WGS) entry which is preliminary data.</text>
</comment>
<dbReference type="Pfam" id="PF00440">
    <property type="entry name" value="TetR_N"/>
    <property type="match status" value="1"/>
</dbReference>
<feature type="domain" description="HTH tetR-type" evidence="5">
    <location>
        <begin position="9"/>
        <end position="69"/>
    </location>
</feature>
<evidence type="ECO:0000313" key="7">
    <source>
        <dbReference type="Proteomes" id="UP000559809"/>
    </source>
</evidence>
<dbReference type="PROSITE" id="PS50977">
    <property type="entry name" value="HTH_TETR_2"/>
    <property type="match status" value="1"/>
</dbReference>
<dbReference type="EMBL" id="JACCEM010000001">
    <property type="protein sequence ID" value="NYT48110.1"/>
    <property type="molecule type" value="Genomic_DNA"/>
</dbReference>
<keyword evidence="7" id="KW-1185">Reference proteome</keyword>
<dbReference type="AlphaFoldDB" id="A0A853FZ62"/>
<sequence>MASKRGDSEVSIEKIESAALQLFAKKGYSNTSLEQVAAMAGFTKGAVYYYFKTKETLLLHLLARIQERSILATAARVREMPGGAIQKLEAFVQLQAQWAATYPNDLVILVLTSLEFHDADTPVREAIRDYYRHMEALLTEVFTAGKETGEIGQKVDVSAAVLANIARHDGNMLLWHRSGCDPSVGRVLTSAARHAVRQFGVEAGQVVA</sequence>
<accession>A0A853FZ62</accession>
<dbReference type="Pfam" id="PF17932">
    <property type="entry name" value="TetR_C_24"/>
    <property type="match status" value="1"/>
</dbReference>
<dbReference type="InterPro" id="IPR041490">
    <property type="entry name" value="KstR2_TetR_C"/>
</dbReference>
<evidence type="ECO:0000256" key="2">
    <source>
        <dbReference type="ARBA" id="ARBA00023125"/>
    </source>
</evidence>
<proteinExistence type="predicted"/>
<gene>
    <name evidence="6" type="ORF">H0A72_02190</name>
</gene>
<organism evidence="6 7">
    <name type="scientific">Parapusillimonas granuli</name>
    <dbReference type="NCBI Taxonomy" id="380911"/>
    <lineage>
        <taxon>Bacteria</taxon>
        <taxon>Pseudomonadati</taxon>
        <taxon>Pseudomonadota</taxon>
        <taxon>Betaproteobacteria</taxon>
        <taxon>Burkholderiales</taxon>
        <taxon>Alcaligenaceae</taxon>
        <taxon>Parapusillimonas</taxon>
    </lineage>
</organism>
<evidence type="ECO:0000313" key="6">
    <source>
        <dbReference type="EMBL" id="NYT48110.1"/>
    </source>
</evidence>
<keyword evidence="3" id="KW-0804">Transcription</keyword>
<evidence type="ECO:0000256" key="4">
    <source>
        <dbReference type="PROSITE-ProRule" id="PRU00335"/>
    </source>
</evidence>
<dbReference type="InterPro" id="IPR009057">
    <property type="entry name" value="Homeodomain-like_sf"/>
</dbReference>
<dbReference type="GO" id="GO:0003677">
    <property type="term" value="F:DNA binding"/>
    <property type="evidence" value="ECO:0007669"/>
    <property type="project" value="UniProtKB-UniRule"/>
</dbReference>
<dbReference type="InterPro" id="IPR001647">
    <property type="entry name" value="HTH_TetR"/>
</dbReference>
<evidence type="ECO:0000256" key="3">
    <source>
        <dbReference type="ARBA" id="ARBA00023163"/>
    </source>
</evidence>
<dbReference type="PRINTS" id="PR00455">
    <property type="entry name" value="HTHTETR"/>
</dbReference>
<dbReference type="SUPFAM" id="SSF48498">
    <property type="entry name" value="Tetracyclin repressor-like, C-terminal domain"/>
    <property type="match status" value="1"/>
</dbReference>
<keyword evidence="1" id="KW-0805">Transcription regulation</keyword>
<dbReference type="SUPFAM" id="SSF46689">
    <property type="entry name" value="Homeodomain-like"/>
    <property type="match status" value="1"/>
</dbReference>
<dbReference type="PANTHER" id="PTHR47506">
    <property type="entry name" value="TRANSCRIPTIONAL REGULATORY PROTEIN"/>
    <property type="match status" value="1"/>
</dbReference>
<dbReference type="Gene3D" id="1.10.357.10">
    <property type="entry name" value="Tetracycline Repressor, domain 2"/>
    <property type="match status" value="1"/>
</dbReference>
<name>A0A853FZ62_9BURK</name>
<evidence type="ECO:0000259" key="5">
    <source>
        <dbReference type="PROSITE" id="PS50977"/>
    </source>
</evidence>
<dbReference type="Proteomes" id="UP000559809">
    <property type="component" value="Unassembled WGS sequence"/>
</dbReference>
<dbReference type="RefSeq" id="WP_180153380.1">
    <property type="nucleotide sequence ID" value="NZ_JACCEM010000001.1"/>
</dbReference>
<protein>
    <submittedName>
        <fullName evidence="6">TetR/AcrR family transcriptional regulator</fullName>
    </submittedName>
</protein>
<dbReference type="InterPro" id="IPR036271">
    <property type="entry name" value="Tet_transcr_reg_TetR-rel_C_sf"/>
</dbReference>
<feature type="DNA-binding region" description="H-T-H motif" evidence="4">
    <location>
        <begin position="32"/>
        <end position="51"/>
    </location>
</feature>
<keyword evidence="2 4" id="KW-0238">DNA-binding</keyword>
<reference evidence="6 7" key="1">
    <citation type="submission" date="2020-07" db="EMBL/GenBank/DDBJ databases">
        <title>Taxonomic revisions and descriptions of new bacterial species based on genomic comparisons in the high-G+C-content subgroup of the family Alcaligenaceae.</title>
        <authorList>
            <person name="Szabo A."/>
            <person name="Felfoldi T."/>
        </authorList>
    </citation>
    <scope>NUCLEOTIDE SEQUENCE [LARGE SCALE GENOMIC DNA]</scope>
    <source>
        <strain evidence="6 7">LMG 24012</strain>
    </source>
</reference>